<keyword evidence="1" id="KW-0472">Membrane</keyword>
<organism evidence="2">
    <name type="scientific">hydrothermal vent metagenome</name>
    <dbReference type="NCBI Taxonomy" id="652676"/>
    <lineage>
        <taxon>unclassified sequences</taxon>
        <taxon>metagenomes</taxon>
        <taxon>ecological metagenomes</taxon>
    </lineage>
</organism>
<evidence type="ECO:0000313" key="2">
    <source>
        <dbReference type="EMBL" id="SFV71336.1"/>
    </source>
</evidence>
<dbReference type="EMBL" id="FPHM01000228">
    <property type="protein sequence ID" value="SFV71336.1"/>
    <property type="molecule type" value="Genomic_DNA"/>
</dbReference>
<keyword evidence="1" id="KW-0812">Transmembrane</keyword>
<name>A0A1W1CZN0_9ZZZZ</name>
<proteinExistence type="predicted"/>
<keyword evidence="1" id="KW-1133">Transmembrane helix</keyword>
<sequence length="328" mass="37408">MQLNEIIDKDGVEKISEITNISIDNLNKLYNEDFANLTRVKSLGFLLILERDYHGIDVSELRERVKTYYEEHKPADENVVMISKDSIQGNSFSFFKWFIVLALLGGGWYLYTQGNLDGMLKNIEEKKDFFDDSKALESNITDKEAQNVVIQNSKENPITIATPVEPAQKKITLIPKEHKNDKNSANINENEAQQSTEAVVQEVVQGAKKVVEKTVKEVVSAKSNDSKANDVAKISTITINPTRGTLWFGFINLDTKKKREFMKKTSTPFDIKGARWLLVTGHGYVDIVSDVSTLEFADSKKHYFYIDNKEIRPLSKKEFRAMNGRRGW</sequence>
<gene>
    <name evidence="2" type="ORF">MNB_SV-13-2150</name>
</gene>
<evidence type="ECO:0000256" key="1">
    <source>
        <dbReference type="SAM" id="Phobius"/>
    </source>
</evidence>
<accession>A0A1W1CZN0</accession>
<reference evidence="2" key="1">
    <citation type="submission" date="2016-10" db="EMBL/GenBank/DDBJ databases">
        <authorList>
            <person name="de Groot N.N."/>
        </authorList>
    </citation>
    <scope>NUCLEOTIDE SEQUENCE</scope>
</reference>
<feature type="transmembrane region" description="Helical" evidence="1">
    <location>
        <begin position="94"/>
        <end position="111"/>
    </location>
</feature>
<dbReference type="AlphaFoldDB" id="A0A1W1CZN0"/>
<protein>
    <submittedName>
        <fullName evidence="2">Membrane protein</fullName>
    </submittedName>
</protein>